<evidence type="ECO:0000313" key="3">
    <source>
        <dbReference type="EMBL" id="KAF2020499.1"/>
    </source>
</evidence>
<dbReference type="InterPro" id="IPR036514">
    <property type="entry name" value="SGNH_hydro_sf"/>
</dbReference>
<dbReference type="GeneID" id="54288848"/>
<feature type="signal peptide" evidence="1">
    <location>
        <begin position="1"/>
        <end position="18"/>
    </location>
</feature>
<dbReference type="SUPFAM" id="SSF52266">
    <property type="entry name" value="SGNH hydrolase"/>
    <property type="match status" value="1"/>
</dbReference>
<dbReference type="AlphaFoldDB" id="A0A6A5Y5E9"/>
<dbReference type="CDD" id="cd01833">
    <property type="entry name" value="XynB_like"/>
    <property type="match status" value="1"/>
</dbReference>
<dbReference type="InterPro" id="IPR051532">
    <property type="entry name" value="Ester_Hydrolysis_Enzymes"/>
</dbReference>
<dbReference type="PANTHER" id="PTHR30383">
    <property type="entry name" value="THIOESTERASE 1/PROTEASE 1/LYSOPHOSPHOLIPASE L1"/>
    <property type="match status" value="1"/>
</dbReference>
<dbReference type="OrthoDB" id="2119228at2759"/>
<feature type="chain" id="PRO_5025549788" evidence="1">
    <location>
        <begin position="19"/>
        <end position="245"/>
    </location>
</feature>
<evidence type="ECO:0000259" key="2">
    <source>
        <dbReference type="Pfam" id="PF13472"/>
    </source>
</evidence>
<dbReference type="GO" id="GO:0004622">
    <property type="term" value="F:phosphatidylcholine lysophospholipase activity"/>
    <property type="evidence" value="ECO:0007669"/>
    <property type="project" value="TreeGrafter"/>
</dbReference>
<evidence type="ECO:0000256" key="1">
    <source>
        <dbReference type="SAM" id="SignalP"/>
    </source>
</evidence>
<feature type="domain" description="SGNH hydrolase-type esterase" evidence="2">
    <location>
        <begin position="28"/>
        <end position="206"/>
    </location>
</feature>
<dbReference type="Gene3D" id="3.40.50.1110">
    <property type="entry name" value="SGNH hydrolase"/>
    <property type="match status" value="1"/>
</dbReference>
<gene>
    <name evidence="3" type="ORF">BU24DRAFT_456570</name>
</gene>
<keyword evidence="4" id="KW-1185">Reference proteome</keyword>
<proteinExistence type="predicted"/>
<accession>A0A6A5Y5E9</accession>
<keyword evidence="1" id="KW-0732">Signal</keyword>
<evidence type="ECO:0000313" key="4">
    <source>
        <dbReference type="Proteomes" id="UP000799778"/>
    </source>
</evidence>
<sequence>MVSFKLLSLAALASAVTAQNATLRYMPFGDSITEIICWRSKLWNKLQSTEWKSVDFVGSGKTENNCKDTKYDRDNEGHSGFLAIDIANKKQLDGWLQKNPADVITMHLGTNDIVQQNKAVADIIKAFTTLVGTMRTSNPKMKIVVAQIIPLGMGNYNSKIQELNKAIPTWAQGLNATESPIWVVDQYTGFSGSADNRDGVHPNDAGDTKMANIWYPAVVRAFEAAKADKVAAAAEAEKREVKFIA</sequence>
<dbReference type="EMBL" id="ML978066">
    <property type="protein sequence ID" value="KAF2020499.1"/>
    <property type="molecule type" value="Genomic_DNA"/>
</dbReference>
<dbReference type="Pfam" id="PF13472">
    <property type="entry name" value="Lipase_GDSL_2"/>
    <property type="match status" value="1"/>
</dbReference>
<name>A0A6A5Y5E9_9PLEO</name>
<dbReference type="InterPro" id="IPR013830">
    <property type="entry name" value="SGNH_hydro"/>
</dbReference>
<protein>
    <submittedName>
        <fullName evidence="3">Carbohydrate esterase family 3 protein</fullName>
    </submittedName>
</protein>
<reference evidence="3" key="1">
    <citation type="journal article" date="2020" name="Stud. Mycol.">
        <title>101 Dothideomycetes genomes: a test case for predicting lifestyles and emergence of pathogens.</title>
        <authorList>
            <person name="Haridas S."/>
            <person name="Albert R."/>
            <person name="Binder M."/>
            <person name="Bloem J."/>
            <person name="Labutti K."/>
            <person name="Salamov A."/>
            <person name="Andreopoulos B."/>
            <person name="Baker S."/>
            <person name="Barry K."/>
            <person name="Bills G."/>
            <person name="Bluhm B."/>
            <person name="Cannon C."/>
            <person name="Castanera R."/>
            <person name="Culley D."/>
            <person name="Daum C."/>
            <person name="Ezra D."/>
            <person name="Gonzalez J."/>
            <person name="Henrissat B."/>
            <person name="Kuo A."/>
            <person name="Liang C."/>
            <person name="Lipzen A."/>
            <person name="Lutzoni F."/>
            <person name="Magnuson J."/>
            <person name="Mondo S."/>
            <person name="Nolan M."/>
            <person name="Ohm R."/>
            <person name="Pangilinan J."/>
            <person name="Park H.-J."/>
            <person name="Ramirez L."/>
            <person name="Alfaro M."/>
            <person name="Sun H."/>
            <person name="Tritt A."/>
            <person name="Yoshinaga Y."/>
            <person name="Zwiers L.-H."/>
            <person name="Turgeon B."/>
            <person name="Goodwin S."/>
            <person name="Spatafora J."/>
            <person name="Crous P."/>
            <person name="Grigoriev I."/>
        </authorList>
    </citation>
    <scope>NUCLEOTIDE SEQUENCE</scope>
    <source>
        <strain evidence="3">CBS 175.79</strain>
    </source>
</reference>
<organism evidence="3 4">
    <name type="scientific">Aaosphaeria arxii CBS 175.79</name>
    <dbReference type="NCBI Taxonomy" id="1450172"/>
    <lineage>
        <taxon>Eukaryota</taxon>
        <taxon>Fungi</taxon>
        <taxon>Dikarya</taxon>
        <taxon>Ascomycota</taxon>
        <taxon>Pezizomycotina</taxon>
        <taxon>Dothideomycetes</taxon>
        <taxon>Pleosporomycetidae</taxon>
        <taxon>Pleosporales</taxon>
        <taxon>Pleosporales incertae sedis</taxon>
        <taxon>Aaosphaeria</taxon>
    </lineage>
</organism>
<dbReference type="Proteomes" id="UP000799778">
    <property type="component" value="Unassembled WGS sequence"/>
</dbReference>
<dbReference type="PANTHER" id="PTHR30383:SF2">
    <property type="entry name" value="CELLULOSE-BINDING PROTEIN"/>
    <property type="match status" value="1"/>
</dbReference>
<dbReference type="RefSeq" id="XP_033388838.1">
    <property type="nucleotide sequence ID" value="XM_033531451.1"/>
</dbReference>